<evidence type="ECO:0000256" key="3">
    <source>
        <dbReference type="ARBA" id="ARBA00012438"/>
    </source>
</evidence>
<dbReference type="PANTHER" id="PTHR45436:SF8">
    <property type="entry name" value="HISTIDINE KINASE"/>
    <property type="match status" value="1"/>
</dbReference>
<dbReference type="InterPro" id="IPR003660">
    <property type="entry name" value="HAMP_dom"/>
</dbReference>
<keyword evidence="14" id="KW-1185">Reference proteome</keyword>
<dbReference type="CDD" id="cd00075">
    <property type="entry name" value="HATPase"/>
    <property type="match status" value="1"/>
</dbReference>
<evidence type="ECO:0000313" key="14">
    <source>
        <dbReference type="Proteomes" id="UP000241206"/>
    </source>
</evidence>
<comment type="catalytic activity">
    <reaction evidence="1">
        <text>ATP + protein L-histidine = ADP + protein N-phospho-L-histidine.</text>
        <dbReference type="EC" id="2.7.13.3"/>
    </reaction>
</comment>
<dbReference type="EC" id="2.7.13.3" evidence="3"/>
<evidence type="ECO:0000259" key="11">
    <source>
        <dbReference type="PROSITE" id="PS50109"/>
    </source>
</evidence>
<keyword evidence="4" id="KW-0597">Phosphoprotein</keyword>
<dbReference type="InterPro" id="IPR036097">
    <property type="entry name" value="HisK_dim/P_sf"/>
</dbReference>
<dbReference type="Pfam" id="PF02518">
    <property type="entry name" value="HATPase_c"/>
    <property type="match status" value="1"/>
</dbReference>
<dbReference type="Proteomes" id="UP000241206">
    <property type="component" value="Unassembled WGS sequence"/>
</dbReference>
<keyword evidence="9" id="KW-0902">Two-component regulatory system</keyword>
<reference evidence="13 14" key="1">
    <citation type="submission" date="2017-11" db="EMBL/GenBank/DDBJ databases">
        <title>Sphingomonas oleivorans sp. nov., isolated from oil-contaminated soil.</title>
        <authorList>
            <person name="Wang L."/>
            <person name="Chen L."/>
        </authorList>
    </citation>
    <scope>NUCLEOTIDE SEQUENCE [LARGE SCALE GENOMIC DNA]</scope>
    <source>
        <strain evidence="13 14">K101</strain>
    </source>
</reference>
<evidence type="ECO:0000256" key="5">
    <source>
        <dbReference type="ARBA" id="ARBA00022679"/>
    </source>
</evidence>
<proteinExistence type="predicted"/>
<dbReference type="SUPFAM" id="SSF55874">
    <property type="entry name" value="ATPase domain of HSP90 chaperone/DNA topoisomerase II/histidine kinase"/>
    <property type="match status" value="1"/>
</dbReference>
<dbReference type="SMART" id="SM00388">
    <property type="entry name" value="HisKA"/>
    <property type="match status" value="1"/>
</dbReference>
<evidence type="ECO:0000259" key="12">
    <source>
        <dbReference type="PROSITE" id="PS50885"/>
    </source>
</evidence>
<dbReference type="PROSITE" id="PS50109">
    <property type="entry name" value="HIS_KIN"/>
    <property type="match status" value="1"/>
</dbReference>
<keyword evidence="7 13" id="KW-0418">Kinase</keyword>
<protein>
    <recommendedName>
        <fullName evidence="3">histidine kinase</fullName>
        <ecNumber evidence="3">2.7.13.3</ecNumber>
    </recommendedName>
</protein>
<dbReference type="PROSITE" id="PS50885">
    <property type="entry name" value="HAMP"/>
    <property type="match status" value="1"/>
</dbReference>
<dbReference type="SMART" id="SM00387">
    <property type="entry name" value="HATPase_c"/>
    <property type="match status" value="1"/>
</dbReference>
<evidence type="ECO:0000256" key="8">
    <source>
        <dbReference type="ARBA" id="ARBA00022989"/>
    </source>
</evidence>
<dbReference type="AlphaFoldDB" id="A0A2T4HMI3"/>
<name>A0A2T4HMI3_9SPHN</name>
<sequence>MRPRNFLRSSTIRFVALVFALQIGSSVLLLLAVQHIAAGELRQLSVDIADELRGDLAASFDEGGLPALKARAQARIARSPGDDVVVLVADGGGRELAGNLGAWPPGVKPDGEWRAITLYRVDSDRPERMIVSASRMADGSLLLAGHVVEGSLQLRATVEEAMASVLLLALPIALLGAMLAARVVDGRIARIATTVQAVRTGDLSRRIPLDGSGDAFETLAAGINAMLDRIETLVTELRIVTDGLAHDLRSPLTRLKAGLERAIAETGDDTQATALQSVANEAETLLAMLGTALQISRAEAGIGRDRFTDVDVAAMLSDIAEVYGPVAEDHGFRLEWDAQGDMAIRAHRELLGQALANLVDNAMKYARPGPIRLRARRTPDGIAIGVADSGPGIPPEHRAEALRRFGRLDPARHIGGAGLGLSLVSAVARLHGGEIRLESDPDGLAGGFEVEIRLPG</sequence>
<dbReference type="InterPro" id="IPR004358">
    <property type="entry name" value="Sig_transdc_His_kin-like_C"/>
</dbReference>
<organism evidence="13 14">
    <name type="scientific">Edaphosphingomonas fennica</name>
    <dbReference type="NCBI Taxonomy" id="114404"/>
    <lineage>
        <taxon>Bacteria</taxon>
        <taxon>Pseudomonadati</taxon>
        <taxon>Pseudomonadota</taxon>
        <taxon>Alphaproteobacteria</taxon>
        <taxon>Sphingomonadales</taxon>
        <taxon>Rhizorhabdaceae</taxon>
        <taxon>Edaphosphingomonas</taxon>
    </lineage>
</organism>
<evidence type="ECO:0000256" key="7">
    <source>
        <dbReference type="ARBA" id="ARBA00022777"/>
    </source>
</evidence>
<dbReference type="InterPro" id="IPR003661">
    <property type="entry name" value="HisK_dim/P_dom"/>
</dbReference>
<dbReference type="GO" id="GO:0005886">
    <property type="term" value="C:plasma membrane"/>
    <property type="evidence" value="ECO:0007669"/>
    <property type="project" value="TreeGrafter"/>
</dbReference>
<evidence type="ECO:0000256" key="9">
    <source>
        <dbReference type="ARBA" id="ARBA00023012"/>
    </source>
</evidence>
<keyword evidence="10" id="KW-0472">Membrane</keyword>
<dbReference type="InterPro" id="IPR005467">
    <property type="entry name" value="His_kinase_dom"/>
</dbReference>
<evidence type="ECO:0000256" key="1">
    <source>
        <dbReference type="ARBA" id="ARBA00000085"/>
    </source>
</evidence>
<evidence type="ECO:0000256" key="2">
    <source>
        <dbReference type="ARBA" id="ARBA00004370"/>
    </source>
</evidence>
<dbReference type="InterPro" id="IPR003594">
    <property type="entry name" value="HATPase_dom"/>
</dbReference>
<dbReference type="PRINTS" id="PR00344">
    <property type="entry name" value="BCTRLSENSOR"/>
</dbReference>
<dbReference type="GO" id="GO:0000155">
    <property type="term" value="F:phosphorelay sensor kinase activity"/>
    <property type="evidence" value="ECO:0007669"/>
    <property type="project" value="InterPro"/>
</dbReference>
<dbReference type="CDD" id="cd00082">
    <property type="entry name" value="HisKA"/>
    <property type="match status" value="1"/>
</dbReference>
<dbReference type="SUPFAM" id="SSF158472">
    <property type="entry name" value="HAMP domain-like"/>
    <property type="match status" value="1"/>
</dbReference>
<dbReference type="InterPro" id="IPR036890">
    <property type="entry name" value="HATPase_C_sf"/>
</dbReference>
<dbReference type="Gene3D" id="1.10.287.130">
    <property type="match status" value="1"/>
</dbReference>
<comment type="caution">
    <text evidence="13">The sequence shown here is derived from an EMBL/GenBank/DDBJ whole genome shotgun (WGS) entry which is preliminary data.</text>
</comment>
<feature type="domain" description="Histidine kinase" evidence="11">
    <location>
        <begin position="243"/>
        <end position="456"/>
    </location>
</feature>
<comment type="subcellular location">
    <subcellularLocation>
        <location evidence="2">Membrane</location>
    </subcellularLocation>
</comment>
<dbReference type="SMART" id="SM00304">
    <property type="entry name" value="HAMP"/>
    <property type="match status" value="1"/>
</dbReference>
<keyword evidence="8" id="KW-1133">Transmembrane helix</keyword>
<keyword evidence="6" id="KW-0812">Transmembrane</keyword>
<evidence type="ECO:0000256" key="4">
    <source>
        <dbReference type="ARBA" id="ARBA00022553"/>
    </source>
</evidence>
<keyword evidence="5" id="KW-0808">Transferase</keyword>
<accession>A0A2T4HMI3</accession>
<feature type="domain" description="HAMP" evidence="12">
    <location>
        <begin position="182"/>
        <end position="235"/>
    </location>
</feature>
<evidence type="ECO:0000256" key="6">
    <source>
        <dbReference type="ARBA" id="ARBA00022692"/>
    </source>
</evidence>
<dbReference type="Pfam" id="PF00512">
    <property type="entry name" value="HisKA"/>
    <property type="match status" value="1"/>
</dbReference>
<dbReference type="PANTHER" id="PTHR45436">
    <property type="entry name" value="SENSOR HISTIDINE KINASE YKOH"/>
    <property type="match status" value="1"/>
</dbReference>
<dbReference type="Gene3D" id="6.10.340.10">
    <property type="match status" value="1"/>
</dbReference>
<dbReference type="CDD" id="cd06225">
    <property type="entry name" value="HAMP"/>
    <property type="match status" value="1"/>
</dbReference>
<evidence type="ECO:0000313" key="13">
    <source>
        <dbReference type="EMBL" id="PTD16999.1"/>
    </source>
</evidence>
<gene>
    <name evidence="13" type="ORF">CV103_18365</name>
</gene>
<evidence type="ECO:0000256" key="10">
    <source>
        <dbReference type="ARBA" id="ARBA00023136"/>
    </source>
</evidence>
<dbReference type="EMBL" id="PHHF01000076">
    <property type="protein sequence ID" value="PTD16999.1"/>
    <property type="molecule type" value="Genomic_DNA"/>
</dbReference>
<dbReference type="Gene3D" id="3.30.565.10">
    <property type="entry name" value="Histidine kinase-like ATPase, C-terminal domain"/>
    <property type="match status" value="1"/>
</dbReference>
<dbReference type="Pfam" id="PF00672">
    <property type="entry name" value="HAMP"/>
    <property type="match status" value="1"/>
</dbReference>
<dbReference type="RefSeq" id="WP_107395758.1">
    <property type="nucleotide sequence ID" value="NZ_PHHF01000076.1"/>
</dbReference>
<dbReference type="InterPro" id="IPR050428">
    <property type="entry name" value="TCS_sensor_his_kinase"/>
</dbReference>
<dbReference type="SUPFAM" id="SSF47384">
    <property type="entry name" value="Homodimeric domain of signal transducing histidine kinase"/>
    <property type="match status" value="1"/>
</dbReference>